<sequence>MKGKEKSGNLMNSCYSKARNNGMGRTLHRSKTRERDPIIERIYGIIGKGYFGEGRPRGSVILSPGTSKSAFSNDAGKDADRCIEIKSHSSDGEIEFKELDRSLTPAVHAG</sequence>
<evidence type="ECO:0000256" key="1">
    <source>
        <dbReference type="SAM" id="MobiDB-lite"/>
    </source>
</evidence>
<protein>
    <submittedName>
        <fullName evidence="2">Uncharacterized protein</fullName>
    </submittedName>
</protein>
<name>A0A4Y2RRT2_ARAVE</name>
<dbReference type="Proteomes" id="UP000499080">
    <property type="component" value="Unassembled WGS sequence"/>
</dbReference>
<evidence type="ECO:0000313" key="2">
    <source>
        <dbReference type="EMBL" id="GBN78373.1"/>
    </source>
</evidence>
<feature type="region of interest" description="Disordered" evidence="1">
    <location>
        <begin position="1"/>
        <end position="33"/>
    </location>
</feature>
<comment type="caution">
    <text evidence="2">The sequence shown here is derived from an EMBL/GenBank/DDBJ whole genome shotgun (WGS) entry which is preliminary data.</text>
</comment>
<keyword evidence="3" id="KW-1185">Reference proteome</keyword>
<dbReference type="EMBL" id="BGPR01018154">
    <property type="protein sequence ID" value="GBN78373.1"/>
    <property type="molecule type" value="Genomic_DNA"/>
</dbReference>
<organism evidence="2 3">
    <name type="scientific">Araneus ventricosus</name>
    <name type="common">Orbweaver spider</name>
    <name type="synonym">Epeira ventricosa</name>
    <dbReference type="NCBI Taxonomy" id="182803"/>
    <lineage>
        <taxon>Eukaryota</taxon>
        <taxon>Metazoa</taxon>
        <taxon>Ecdysozoa</taxon>
        <taxon>Arthropoda</taxon>
        <taxon>Chelicerata</taxon>
        <taxon>Arachnida</taxon>
        <taxon>Araneae</taxon>
        <taxon>Araneomorphae</taxon>
        <taxon>Entelegynae</taxon>
        <taxon>Araneoidea</taxon>
        <taxon>Araneidae</taxon>
        <taxon>Araneus</taxon>
    </lineage>
</organism>
<accession>A0A4Y2RRT2</accession>
<dbReference type="AlphaFoldDB" id="A0A4Y2RRT2"/>
<reference evidence="2 3" key="1">
    <citation type="journal article" date="2019" name="Sci. Rep.">
        <title>Orb-weaving spider Araneus ventricosus genome elucidates the spidroin gene catalogue.</title>
        <authorList>
            <person name="Kono N."/>
            <person name="Nakamura H."/>
            <person name="Ohtoshi R."/>
            <person name="Moran D.A.P."/>
            <person name="Shinohara A."/>
            <person name="Yoshida Y."/>
            <person name="Fujiwara M."/>
            <person name="Mori M."/>
            <person name="Tomita M."/>
            <person name="Arakawa K."/>
        </authorList>
    </citation>
    <scope>NUCLEOTIDE SEQUENCE [LARGE SCALE GENOMIC DNA]</scope>
</reference>
<evidence type="ECO:0000313" key="3">
    <source>
        <dbReference type="Proteomes" id="UP000499080"/>
    </source>
</evidence>
<gene>
    <name evidence="2" type="ORF">AVEN_91982_1</name>
</gene>
<proteinExistence type="predicted"/>
<feature type="compositionally biased region" description="Polar residues" evidence="1">
    <location>
        <begin position="9"/>
        <end position="19"/>
    </location>
</feature>